<dbReference type="Pfam" id="PF13217">
    <property type="entry name" value="DUF4025"/>
    <property type="match status" value="1"/>
</dbReference>
<dbReference type="Proteomes" id="UP000262939">
    <property type="component" value="Unassembled WGS sequence"/>
</dbReference>
<feature type="compositionally biased region" description="Basic and acidic residues" evidence="1">
    <location>
        <begin position="20"/>
        <end position="30"/>
    </location>
</feature>
<proteinExistence type="predicted"/>
<dbReference type="OrthoDB" id="2476089at2"/>
<reference evidence="2 3" key="1">
    <citation type="submission" date="2018-08" db="EMBL/GenBank/DDBJ databases">
        <title>Bacillus chawlae sp. nov., Bacillus glennii sp. nov., and Bacillus saganii sp. nov. Isolated from the Vehicle Assembly Building at Kennedy Space Center where the Viking Spacecraft were Assembled.</title>
        <authorList>
            <person name="Seuylemezian A."/>
            <person name="Vaishampayan P."/>
        </authorList>
    </citation>
    <scope>NUCLEOTIDE SEQUENCE [LARGE SCALE GENOMIC DNA]</scope>
    <source>
        <strain evidence="2 3">V44-8</strain>
    </source>
</reference>
<evidence type="ECO:0000313" key="2">
    <source>
        <dbReference type="EMBL" id="RFU65344.1"/>
    </source>
</evidence>
<name>A0A372LH78_9BACI</name>
<gene>
    <name evidence="2" type="ORF">D0466_05450</name>
</gene>
<accession>A0A372LH78</accession>
<dbReference type="AlphaFoldDB" id="A0A372LH78"/>
<dbReference type="InterPro" id="IPR025100">
    <property type="entry name" value="DUF4025"/>
</dbReference>
<keyword evidence="3" id="KW-1185">Reference proteome</keyword>
<evidence type="ECO:0000313" key="3">
    <source>
        <dbReference type="Proteomes" id="UP000262939"/>
    </source>
</evidence>
<dbReference type="EMBL" id="QVTD01000003">
    <property type="protein sequence ID" value="RFU65344.1"/>
    <property type="molecule type" value="Genomic_DNA"/>
</dbReference>
<organism evidence="2 3">
    <name type="scientific">Peribacillus glennii</name>
    <dbReference type="NCBI Taxonomy" id="2303991"/>
    <lineage>
        <taxon>Bacteria</taxon>
        <taxon>Bacillati</taxon>
        <taxon>Bacillota</taxon>
        <taxon>Bacilli</taxon>
        <taxon>Bacillales</taxon>
        <taxon>Bacillaceae</taxon>
        <taxon>Peribacillus</taxon>
    </lineage>
</organism>
<dbReference type="RefSeq" id="WP_117321519.1">
    <property type="nucleotide sequence ID" value="NZ_QVTD01000003.1"/>
</dbReference>
<evidence type="ECO:0000256" key="1">
    <source>
        <dbReference type="SAM" id="MobiDB-lite"/>
    </source>
</evidence>
<feature type="compositionally biased region" description="Basic and acidic residues" evidence="1">
    <location>
        <begin position="37"/>
        <end position="60"/>
    </location>
</feature>
<sequence>MENNKKKQPFDSSGIAGRTFDFDDYNKDDEVSSGLAETHEQMSDHYAGRGDTVENRDSEV</sequence>
<comment type="caution">
    <text evidence="2">The sequence shown here is derived from an EMBL/GenBank/DDBJ whole genome shotgun (WGS) entry which is preliminary data.</text>
</comment>
<protein>
    <submittedName>
        <fullName evidence="2">DUF4025 domain-containing protein</fullName>
    </submittedName>
</protein>
<feature type="region of interest" description="Disordered" evidence="1">
    <location>
        <begin position="1"/>
        <end position="60"/>
    </location>
</feature>